<accession>A0A2W4VXS3</accession>
<protein>
    <submittedName>
        <fullName evidence="1">Uncharacterized protein</fullName>
    </submittedName>
</protein>
<reference evidence="1 2" key="1">
    <citation type="submission" date="2018-04" db="EMBL/GenBank/DDBJ databases">
        <authorList>
            <person name="Go L.Y."/>
            <person name="Mitchell J.A."/>
        </authorList>
    </citation>
    <scope>NUCLEOTIDE SEQUENCE [LARGE SCALE GENOMIC DNA]</scope>
    <source>
        <strain evidence="1">ULC066bin1</strain>
    </source>
</reference>
<sequence>MDEVAKKLAECRWTYAPQDPIAYAELEKRIAETGKNLSLITYSDLVKGIEFHLPNVGQGGAYYMNTSGWTGLDRRIIGDFLGQISCRSYCEHGFMANALVVNRAEYKPSKIFFDWMEWLNALPDTKEDTVLRFWAEQVNKAHNWYKSQRRKPI</sequence>
<gene>
    <name evidence="1" type="ORF">DCF19_19460</name>
</gene>
<reference evidence="1 2" key="2">
    <citation type="submission" date="2018-06" db="EMBL/GenBank/DDBJ databases">
        <title>Metagenomic assembly of (sub)arctic Cyanobacteria and their associated microbiome from non-axenic cultures.</title>
        <authorList>
            <person name="Baurain D."/>
        </authorList>
    </citation>
    <scope>NUCLEOTIDE SEQUENCE [LARGE SCALE GENOMIC DNA]</scope>
    <source>
        <strain evidence="1">ULC066bin1</strain>
    </source>
</reference>
<comment type="caution">
    <text evidence="1">The sequence shown here is derived from an EMBL/GenBank/DDBJ whole genome shotgun (WGS) entry which is preliminary data.</text>
</comment>
<dbReference type="AlphaFoldDB" id="A0A2W4VXS3"/>
<dbReference type="Proteomes" id="UP000249467">
    <property type="component" value="Unassembled WGS sequence"/>
</dbReference>
<evidence type="ECO:0000313" key="2">
    <source>
        <dbReference type="Proteomes" id="UP000249467"/>
    </source>
</evidence>
<name>A0A2W4VXS3_9CYAN</name>
<dbReference type="EMBL" id="QBML01000033">
    <property type="protein sequence ID" value="PZO37182.1"/>
    <property type="molecule type" value="Genomic_DNA"/>
</dbReference>
<evidence type="ECO:0000313" key="1">
    <source>
        <dbReference type="EMBL" id="PZO37182.1"/>
    </source>
</evidence>
<proteinExistence type="predicted"/>
<organism evidence="1 2">
    <name type="scientific">Pseudanabaena frigida</name>
    <dbReference type="NCBI Taxonomy" id="945775"/>
    <lineage>
        <taxon>Bacteria</taxon>
        <taxon>Bacillati</taxon>
        <taxon>Cyanobacteriota</taxon>
        <taxon>Cyanophyceae</taxon>
        <taxon>Pseudanabaenales</taxon>
        <taxon>Pseudanabaenaceae</taxon>
        <taxon>Pseudanabaena</taxon>
    </lineage>
</organism>